<dbReference type="InterPro" id="IPR029063">
    <property type="entry name" value="SAM-dependent_MTases_sf"/>
</dbReference>
<sequence>MSSPTSADSFVSVPEPASVARMYDYYLGGKDNYEVDREAAERILAKASWLRPIARHNRWFLARAVRHCLKSGIRQVVDIGTGFPTSPSPWEVARDIAPETRVIGVDNDETVLAHARTRQVEIIKGDLRDPNAILDRLDGLVDWSRPVALTLAAVLHFLTEDDDPAGCVRAFRNTMAPGSRLVISHISRDGTPGRRHRSDRTGVQRQRRRPARVPHQPGNPELVRRVHPGGTRPGTSRGLASRSPVRPGLVHHRRRHCDAGAGRGSSRRTAGGIGDGVISDLLTENGAIIDST</sequence>
<dbReference type="EMBL" id="BSRZ01000022">
    <property type="protein sequence ID" value="GLW67336.1"/>
    <property type="molecule type" value="Genomic_DNA"/>
</dbReference>
<evidence type="ECO:0000313" key="3">
    <source>
        <dbReference type="Proteomes" id="UP001165124"/>
    </source>
</evidence>
<dbReference type="Gene3D" id="3.40.50.150">
    <property type="entry name" value="Vaccinia Virus protein VP39"/>
    <property type="match status" value="1"/>
</dbReference>
<dbReference type="Proteomes" id="UP001165124">
    <property type="component" value="Unassembled WGS sequence"/>
</dbReference>
<protein>
    <submittedName>
        <fullName evidence="2">Uncharacterized protein</fullName>
    </submittedName>
</protein>
<accession>A0A9W6UX54</accession>
<dbReference type="AlphaFoldDB" id="A0A9W6UX54"/>
<name>A0A9W6UX54_9ACTN</name>
<reference evidence="2" key="1">
    <citation type="submission" date="2023-02" db="EMBL/GenBank/DDBJ databases">
        <title>Actinomadura rubrobrunea NBRC 14622.</title>
        <authorList>
            <person name="Ichikawa N."/>
            <person name="Sato H."/>
            <person name="Tonouchi N."/>
        </authorList>
    </citation>
    <scope>NUCLEOTIDE SEQUENCE</scope>
    <source>
        <strain evidence="2">NBRC 14622</strain>
    </source>
</reference>
<dbReference type="InterPro" id="IPR006764">
    <property type="entry name" value="SAM_dep_MeTrfase_SAV2177_type"/>
</dbReference>
<proteinExistence type="predicted"/>
<dbReference type="SUPFAM" id="SSF53335">
    <property type="entry name" value="S-adenosyl-L-methionine-dependent methyltransferases"/>
    <property type="match status" value="1"/>
</dbReference>
<organism evidence="2 3">
    <name type="scientific">Actinomadura rubrobrunea</name>
    <dbReference type="NCBI Taxonomy" id="115335"/>
    <lineage>
        <taxon>Bacteria</taxon>
        <taxon>Bacillati</taxon>
        <taxon>Actinomycetota</taxon>
        <taxon>Actinomycetes</taxon>
        <taxon>Streptosporangiales</taxon>
        <taxon>Thermomonosporaceae</taxon>
        <taxon>Actinomadura</taxon>
    </lineage>
</organism>
<evidence type="ECO:0000313" key="2">
    <source>
        <dbReference type="EMBL" id="GLW67336.1"/>
    </source>
</evidence>
<feature type="region of interest" description="Disordered" evidence="1">
    <location>
        <begin position="185"/>
        <end position="272"/>
    </location>
</feature>
<gene>
    <name evidence="2" type="ORF">Arub01_55790</name>
</gene>
<evidence type="ECO:0000256" key="1">
    <source>
        <dbReference type="SAM" id="MobiDB-lite"/>
    </source>
</evidence>
<comment type="caution">
    <text evidence="2">The sequence shown here is derived from an EMBL/GenBank/DDBJ whole genome shotgun (WGS) entry which is preliminary data.</text>
</comment>
<keyword evidence="3" id="KW-1185">Reference proteome</keyword>
<dbReference type="Pfam" id="PF04672">
    <property type="entry name" value="Methyltransf_19"/>
    <property type="match status" value="1"/>
</dbReference>
<dbReference type="CDD" id="cd02440">
    <property type="entry name" value="AdoMet_MTases"/>
    <property type="match status" value="1"/>
</dbReference>